<dbReference type="EMBL" id="JBHTEC010000006">
    <property type="protein sequence ID" value="MFD0287938.1"/>
    <property type="molecule type" value="Genomic_DNA"/>
</dbReference>
<protein>
    <submittedName>
        <fullName evidence="1">Uncharacterized protein</fullName>
    </submittedName>
</protein>
<keyword evidence="2" id="KW-1185">Reference proteome</keyword>
<accession>A0ABW2VU06</accession>
<dbReference type="Proteomes" id="UP001596957">
    <property type="component" value="Unassembled WGS sequence"/>
</dbReference>
<dbReference type="RefSeq" id="WP_381264460.1">
    <property type="nucleotide sequence ID" value="NZ_JBHTBI010000103.1"/>
</dbReference>
<comment type="caution">
    <text evidence="1">The sequence shown here is derived from an EMBL/GenBank/DDBJ whole genome shotgun (WGS) entry which is preliminary data.</text>
</comment>
<gene>
    <name evidence="1" type="ORF">ACFQZP_41295</name>
</gene>
<name>A0ABW2VU06_9ACTN</name>
<reference evidence="2" key="1">
    <citation type="journal article" date="2019" name="Int. J. Syst. Evol. Microbiol.">
        <title>The Global Catalogue of Microorganisms (GCM) 10K type strain sequencing project: providing services to taxonomists for standard genome sequencing and annotation.</title>
        <authorList>
            <consortium name="The Broad Institute Genomics Platform"/>
            <consortium name="The Broad Institute Genome Sequencing Center for Infectious Disease"/>
            <person name="Wu L."/>
            <person name="Ma J."/>
        </authorList>
    </citation>
    <scope>NUCLEOTIDE SEQUENCE [LARGE SCALE GENOMIC DNA]</scope>
    <source>
        <strain evidence="2">CGMCC 4.7198</strain>
    </source>
</reference>
<proteinExistence type="predicted"/>
<evidence type="ECO:0000313" key="1">
    <source>
        <dbReference type="EMBL" id="MFD0287938.1"/>
    </source>
</evidence>
<organism evidence="1 2">
    <name type="scientific">Streptomyces lutosisoli</name>
    <dbReference type="NCBI Taxonomy" id="2665721"/>
    <lineage>
        <taxon>Bacteria</taxon>
        <taxon>Bacillati</taxon>
        <taxon>Actinomycetota</taxon>
        <taxon>Actinomycetes</taxon>
        <taxon>Kitasatosporales</taxon>
        <taxon>Streptomycetaceae</taxon>
        <taxon>Streptomyces</taxon>
    </lineage>
</organism>
<evidence type="ECO:0000313" key="2">
    <source>
        <dbReference type="Proteomes" id="UP001596957"/>
    </source>
</evidence>
<sequence length="95" mass="10753">MNVAHAFDGLVEMQRAADEAHGRVLEPWDTYGRPTVTPWLPEQTETHEEAWQHWRKRAGEVQAAVTAHAKDEDKPRFEVEAAVRTTARHPEAATA</sequence>